<comment type="similarity">
    <text evidence="1">Belongs to the class-IV pyridoxal-phosphate-dependent aminotransferase family.</text>
</comment>
<name>A0ABU5RQH4_9CYAN</name>
<protein>
    <submittedName>
        <fullName evidence="2">Aminotransferase class IV</fullName>
    </submittedName>
</protein>
<dbReference type="Pfam" id="PF01063">
    <property type="entry name" value="Aminotran_4"/>
    <property type="match status" value="1"/>
</dbReference>
<evidence type="ECO:0000313" key="3">
    <source>
        <dbReference type="Proteomes" id="UP001304461"/>
    </source>
</evidence>
<dbReference type="SUPFAM" id="SSF56752">
    <property type="entry name" value="D-aminoacid aminotransferase-like PLP-dependent enzymes"/>
    <property type="match status" value="1"/>
</dbReference>
<dbReference type="InterPro" id="IPR043131">
    <property type="entry name" value="BCAT-like_N"/>
</dbReference>
<dbReference type="Gene3D" id="3.30.470.10">
    <property type="match status" value="1"/>
</dbReference>
<dbReference type="InterPro" id="IPR050571">
    <property type="entry name" value="Class-IV_PLP-Dep_Aminotrnsfr"/>
</dbReference>
<sequence>MSGGGGRHPAGSAIAWIDGPTPPGTWGDPERLCLPLSDRGLLLADGLFETVLIEAGTPRLLAEHLERWRVSAASLGMAPPPGADRVRPLLAEAVARSGLTGTGALRLNWSRGSGAGRGLALPGPDEPQGRPRFWLQLSPWTPVSTPVAVIVSGVERRNAGSLVSRCKTFAYGGAIAALREARAAGADDALLLGSGGDLCCGTSANLLLRRRGAWITPPLESGCLPGVMRGRGLALGLVREERLSVANLLASEAALLINSLGCRPIRRCGATDLTVPAGAGDLWGHLLASS</sequence>
<dbReference type="Gene3D" id="3.20.10.10">
    <property type="entry name" value="D-amino Acid Aminotransferase, subunit A, domain 2"/>
    <property type="match status" value="1"/>
</dbReference>
<dbReference type="InterPro" id="IPR036038">
    <property type="entry name" value="Aminotransferase-like"/>
</dbReference>
<dbReference type="CDD" id="cd00449">
    <property type="entry name" value="PLPDE_IV"/>
    <property type="match status" value="1"/>
</dbReference>
<evidence type="ECO:0000313" key="2">
    <source>
        <dbReference type="EMBL" id="MEA5390010.1"/>
    </source>
</evidence>
<proteinExistence type="inferred from homology"/>
<organism evidence="2 3">
    <name type="scientific">Cyanobium gracile UHCC 0139</name>
    <dbReference type="NCBI Taxonomy" id="3110308"/>
    <lineage>
        <taxon>Bacteria</taxon>
        <taxon>Bacillati</taxon>
        <taxon>Cyanobacteriota</taxon>
        <taxon>Cyanophyceae</taxon>
        <taxon>Synechococcales</taxon>
        <taxon>Prochlorococcaceae</taxon>
        <taxon>Cyanobium</taxon>
    </lineage>
</organism>
<dbReference type="GO" id="GO:0008483">
    <property type="term" value="F:transaminase activity"/>
    <property type="evidence" value="ECO:0007669"/>
    <property type="project" value="UniProtKB-KW"/>
</dbReference>
<dbReference type="RefSeq" id="WP_323304131.1">
    <property type="nucleotide sequence ID" value="NZ_JAYGHX010000001.1"/>
</dbReference>
<evidence type="ECO:0000256" key="1">
    <source>
        <dbReference type="ARBA" id="ARBA00009320"/>
    </source>
</evidence>
<dbReference type="InterPro" id="IPR043132">
    <property type="entry name" value="BCAT-like_C"/>
</dbReference>
<keyword evidence="3" id="KW-1185">Reference proteome</keyword>
<keyword evidence="2" id="KW-0032">Aminotransferase</keyword>
<dbReference type="InterPro" id="IPR001544">
    <property type="entry name" value="Aminotrans_IV"/>
</dbReference>
<comment type="caution">
    <text evidence="2">The sequence shown here is derived from an EMBL/GenBank/DDBJ whole genome shotgun (WGS) entry which is preliminary data.</text>
</comment>
<dbReference type="PANTHER" id="PTHR42743">
    <property type="entry name" value="AMINO-ACID AMINOTRANSFERASE"/>
    <property type="match status" value="1"/>
</dbReference>
<dbReference type="Proteomes" id="UP001304461">
    <property type="component" value="Unassembled WGS sequence"/>
</dbReference>
<accession>A0ABU5RQH4</accession>
<dbReference type="EMBL" id="JAYGHX010000001">
    <property type="protein sequence ID" value="MEA5390010.1"/>
    <property type="molecule type" value="Genomic_DNA"/>
</dbReference>
<dbReference type="PANTHER" id="PTHR42743:SF11">
    <property type="entry name" value="AMINODEOXYCHORISMATE LYASE"/>
    <property type="match status" value="1"/>
</dbReference>
<gene>
    <name evidence="2" type="ORF">VB738_01925</name>
</gene>
<keyword evidence="2" id="KW-0808">Transferase</keyword>
<reference evidence="2 3" key="1">
    <citation type="submission" date="2023-12" db="EMBL/GenBank/DDBJ databases">
        <title>Baltic Sea Cyanobacteria.</title>
        <authorList>
            <person name="Delbaje E."/>
            <person name="Fewer D.P."/>
            <person name="Shishido T.K."/>
        </authorList>
    </citation>
    <scope>NUCLEOTIDE SEQUENCE [LARGE SCALE GENOMIC DNA]</scope>
    <source>
        <strain evidence="2 3">UHCC 0139</strain>
    </source>
</reference>